<gene>
    <name evidence="6" type="ORF">RCOM_0678580</name>
</gene>
<dbReference type="GO" id="GO:0043539">
    <property type="term" value="F:protein serine/threonine kinase activator activity"/>
    <property type="evidence" value="ECO:0000318"/>
    <property type="project" value="GO_Central"/>
</dbReference>
<dbReference type="FunCoup" id="B9RSU5">
    <property type="interactions" value="801"/>
</dbReference>
<evidence type="ECO:0000256" key="3">
    <source>
        <dbReference type="ARBA" id="ARBA00022980"/>
    </source>
</evidence>
<dbReference type="SUPFAM" id="SSF48371">
    <property type="entry name" value="ARM repeat"/>
    <property type="match status" value="1"/>
</dbReference>
<organism evidence="6 7">
    <name type="scientific">Ricinus communis</name>
    <name type="common">Castor bean</name>
    <dbReference type="NCBI Taxonomy" id="3988"/>
    <lineage>
        <taxon>Eukaryota</taxon>
        <taxon>Viridiplantae</taxon>
        <taxon>Streptophyta</taxon>
        <taxon>Embryophyta</taxon>
        <taxon>Tracheophyta</taxon>
        <taxon>Spermatophyta</taxon>
        <taxon>Magnoliopsida</taxon>
        <taxon>eudicotyledons</taxon>
        <taxon>Gunneridae</taxon>
        <taxon>Pentapetalae</taxon>
        <taxon>rosids</taxon>
        <taxon>fabids</taxon>
        <taxon>Malpighiales</taxon>
        <taxon>Euphorbiaceae</taxon>
        <taxon>Acalyphoideae</taxon>
        <taxon>Acalypheae</taxon>
        <taxon>Ricinus</taxon>
    </lineage>
</organism>
<evidence type="ECO:0000256" key="1">
    <source>
        <dbReference type="ARBA" id="ARBA00007337"/>
    </source>
</evidence>
<dbReference type="Gene3D" id="3.30.1330.30">
    <property type="match status" value="1"/>
</dbReference>
<dbReference type="Pfam" id="PF08569">
    <property type="entry name" value="Mo25"/>
    <property type="match status" value="1"/>
</dbReference>
<dbReference type="GO" id="GO:1990904">
    <property type="term" value="C:ribonucleoprotein complex"/>
    <property type="evidence" value="ECO:0007669"/>
    <property type="project" value="UniProtKB-KW"/>
</dbReference>
<dbReference type="GO" id="GO:0005840">
    <property type="term" value="C:ribosome"/>
    <property type="evidence" value="ECO:0007669"/>
    <property type="project" value="UniProtKB-KW"/>
</dbReference>
<dbReference type="PRINTS" id="PR00881">
    <property type="entry name" value="L7ARS6FAMILY"/>
</dbReference>
<dbReference type="PROSITE" id="PS01082">
    <property type="entry name" value="RIBOSOMAL_L7AE"/>
    <property type="match status" value="1"/>
</dbReference>
<comment type="similarity">
    <text evidence="1">Belongs to the eukaryotic ribosomal protein eL8 family.</text>
</comment>
<dbReference type="InterPro" id="IPR013878">
    <property type="entry name" value="Mo25"/>
</dbReference>
<evidence type="ECO:0000256" key="2">
    <source>
        <dbReference type="ARBA" id="ARBA00011012"/>
    </source>
</evidence>
<evidence type="ECO:0000259" key="5">
    <source>
        <dbReference type="Pfam" id="PF01248"/>
    </source>
</evidence>
<dbReference type="PANTHER" id="PTHR10182:SF3">
    <property type="entry name" value="PROTEIN MO25"/>
    <property type="match status" value="1"/>
</dbReference>
<dbReference type="InterPro" id="IPR004037">
    <property type="entry name" value="Ribosomal_eL8-like_CS"/>
</dbReference>
<reference evidence="7" key="1">
    <citation type="journal article" date="2010" name="Nat. Biotechnol.">
        <title>Draft genome sequence of the oilseed species Ricinus communis.</title>
        <authorList>
            <person name="Chan A.P."/>
            <person name="Crabtree J."/>
            <person name="Zhao Q."/>
            <person name="Lorenzi H."/>
            <person name="Orvis J."/>
            <person name="Puiu D."/>
            <person name="Melake-Berhan A."/>
            <person name="Jones K.M."/>
            <person name="Redman J."/>
            <person name="Chen G."/>
            <person name="Cahoon E.B."/>
            <person name="Gedil M."/>
            <person name="Stanke M."/>
            <person name="Haas B.J."/>
            <person name="Wortman J.R."/>
            <person name="Fraser-Liggett C.M."/>
            <person name="Ravel J."/>
            <person name="Rabinowicz P.D."/>
        </authorList>
    </citation>
    <scope>NUCLEOTIDE SEQUENCE [LARGE SCALE GENOMIC DNA]</scope>
    <source>
        <strain evidence="7">cv. Hale</strain>
    </source>
</reference>
<dbReference type="InterPro" id="IPR029064">
    <property type="entry name" value="Ribosomal_eL30-like_sf"/>
</dbReference>
<evidence type="ECO:0000313" key="6">
    <source>
        <dbReference type="EMBL" id="EEF45428.1"/>
    </source>
</evidence>
<dbReference type="Pfam" id="PF01248">
    <property type="entry name" value="Ribosomal_L7Ae"/>
    <property type="match status" value="1"/>
</dbReference>
<dbReference type="InParanoid" id="B9RSU5"/>
<dbReference type="InterPro" id="IPR011989">
    <property type="entry name" value="ARM-like"/>
</dbReference>
<evidence type="ECO:0000313" key="7">
    <source>
        <dbReference type="Proteomes" id="UP000008311"/>
    </source>
</evidence>
<protein>
    <submittedName>
        <fullName evidence="6">Structural constituent of ribosome, putative</fullName>
    </submittedName>
</protein>
<comment type="similarity">
    <text evidence="2">Belongs to the Mo25 family.</text>
</comment>
<dbReference type="GO" id="GO:0042254">
    <property type="term" value="P:ribosome biogenesis"/>
    <property type="evidence" value="ECO:0007669"/>
    <property type="project" value="InterPro"/>
</dbReference>
<evidence type="ECO:0000256" key="4">
    <source>
        <dbReference type="ARBA" id="ARBA00023274"/>
    </source>
</evidence>
<accession>B9RSU5</accession>
<dbReference type="FunFam" id="3.30.1330.30:FF:000003">
    <property type="entry name" value="60S ribosomal protein L7a"/>
    <property type="match status" value="1"/>
</dbReference>
<dbReference type="FunFam" id="1.25.10.10:FF:000247">
    <property type="entry name" value="calcium-binding protein 39"/>
    <property type="match status" value="1"/>
</dbReference>
<dbReference type="AlphaFoldDB" id="B9RSU5"/>
<dbReference type="InterPro" id="IPR016024">
    <property type="entry name" value="ARM-type_fold"/>
</dbReference>
<dbReference type="eggNOG" id="KOG3166">
    <property type="taxonomic scope" value="Eukaryota"/>
</dbReference>
<dbReference type="InterPro" id="IPR004038">
    <property type="entry name" value="Ribosomal_eL8/eL30/eS12/Gad45"/>
</dbReference>
<dbReference type="InterPro" id="IPR001921">
    <property type="entry name" value="Ribosomal_eL8_euk"/>
</dbReference>
<dbReference type="SUPFAM" id="SSF55315">
    <property type="entry name" value="L30e-like"/>
    <property type="match status" value="1"/>
</dbReference>
<dbReference type="eggNOG" id="KOG1566">
    <property type="taxonomic scope" value="Eukaryota"/>
</dbReference>
<dbReference type="STRING" id="3988.B9RSU5"/>
<proteinExistence type="inferred from homology"/>
<dbReference type="GO" id="GO:0035556">
    <property type="term" value="P:intracellular signal transduction"/>
    <property type="evidence" value="ECO:0000318"/>
    <property type="project" value="GO_Central"/>
</dbReference>
<dbReference type="PRINTS" id="PR00882">
    <property type="entry name" value="RIBOSOMALL7A"/>
</dbReference>
<dbReference type="InterPro" id="IPR018492">
    <property type="entry name" value="Ribosomal_eL8/Nhp2"/>
</dbReference>
<name>B9RSU5_RICCO</name>
<dbReference type="EMBL" id="EQ973812">
    <property type="protein sequence ID" value="EEF45428.1"/>
    <property type="molecule type" value="Genomic_DNA"/>
</dbReference>
<dbReference type="PANTHER" id="PTHR10182">
    <property type="entry name" value="CALCIUM-BINDING PROTEIN 39-RELATED"/>
    <property type="match status" value="1"/>
</dbReference>
<feature type="domain" description="Ribosomal protein eL8/eL30/eS12/Gadd45" evidence="5">
    <location>
        <begin position="488"/>
        <end position="577"/>
    </location>
</feature>
<keyword evidence="3" id="KW-0689">Ribosomal protein</keyword>
<keyword evidence="7" id="KW-1185">Reference proteome</keyword>
<dbReference type="Gene3D" id="1.25.10.10">
    <property type="entry name" value="Leucine-rich Repeat Variant"/>
    <property type="match status" value="1"/>
</dbReference>
<dbReference type="Proteomes" id="UP000008311">
    <property type="component" value="Unassembled WGS sequence"/>
</dbReference>
<keyword evidence="4" id="KW-0687">Ribonucleoprotein</keyword>
<sequence length="631" mass="72190">MSFSFFKPSRPKTPLEVVKAMKDSLMALDTKTVVEVKALEKALEEVEKNVVAMRCLLCGDGEVEPNTDQVSQLVLEVCKEDVLALMIHKLPNLGWEARKDLVHCWSVLLKQKVDSKYCSVEYIENHFELLDFLVVCYDNKEIALNCGLMLRECIKFSSLAKYILESASFELFFKFVELPNFDVASDAFSTFKDLLIKHDTVVAEYLTAHYDEFFDLYEKLLTSPNYVTRRQSLKLLSDFLLEPPNSHIMKRYILEVRYLKVMMTLLKDSSKNIQISAFHIFKVFVANPNKPREVKVILAKNNERLVELLNDLSVGKGAEDEQFEEEKELIIKEIKRLSRQPAGQIEDGHKGFTWAYMFDSWSATCHLIPAHACPAPKRGVKAPVLGKKKPEKVVNPLFEKRPKQFGIGGALPPKKDLTRFVKWPHVVRIQRQRRILKQRLKVPPAVNQFTKALDKNLATQLFKLLLKYRPEDKAAKKERLLQRAQAEAEGKTVESKKPIVVKYGLNHITYLIEQNKAQLVVIAHDVDPIELVVWLPALCRKMEVPYAIVKGKSRLGAIVHKKTAAALCLTSVKNEDKLEFSKILEAVKANFNDKFDEHRKRWGGGIMGSKSQAKTKAKERLLAKEAAQRMN</sequence>